<dbReference type="STRING" id="1777141.AWB80_04162"/>
<feature type="chain" id="PRO_5007622221" description="Secreted protein" evidence="2">
    <location>
        <begin position="23"/>
        <end position="207"/>
    </location>
</feature>
<feature type="region of interest" description="Disordered" evidence="1">
    <location>
        <begin position="46"/>
        <end position="100"/>
    </location>
</feature>
<dbReference type="Proteomes" id="UP000054911">
    <property type="component" value="Unassembled WGS sequence"/>
</dbReference>
<organism evidence="3 4">
    <name type="scientific">Caballeronia pedi</name>
    <dbReference type="NCBI Taxonomy" id="1777141"/>
    <lineage>
        <taxon>Bacteria</taxon>
        <taxon>Pseudomonadati</taxon>
        <taxon>Pseudomonadota</taxon>
        <taxon>Betaproteobacteria</taxon>
        <taxon>Burkholderiales</taxon>
        <taxon>Burkholderiaceae</taxon>
        <taxon>Caballeronia</taxon>
    </lineage>
</organism>
<feature type="compositionally biased region" description="Gly residues" evidence="1">
    <location>
        <begin position="50"/>
        <end position="67"/>
    </location>
</feature>
<gene>
    <name evidence="3" type="ORF">AWB80_04162</name>
</gene>
<keyword evidence="2" id="KW-0732">Signal</keyword>
<comment type="caution">
    <text evidence="3">The sequence shown here is derived from an EMBL/GenBank/DDBJ whole genome shotgun (WGS) entry which is preliminary data.</text>
</comment>
<keyword evidence="4" id="KW-1185">Reference proteome</keyword>
<dbReference type="EMBL" id="FCOE02000013">
    <property type="protein sequence ID" value="SAK73744.1"/>
    <property type="molecule type" value="Genomic_DNA"/>
</dbReference>
<evidence type="ECO:0000313" key="4">
    <source>
        <dbReference type="Proteomes" id="UP000054911"/>
    </source>
</evidence>
<feature type="compositionally biased region" description="Low complexity" evidence="1">
    <location>
        <begin position="68"/>
        <end position="90"/>
    </location>
</feature>
<proteinExistence type="predicted"/>
<feature type="signal peptide" evidence="2">
    <location>
        <begin position="1"/>
        <end position="22"/>
    </location>
</feature>
<evidence type="ECO:0000313" key="3">
    <source>
        <dbReference type="EMBL" id="SAK73744.1"/>
    </source>
</evidence>
<evidence type="ECO:0008006" key="5">
    <source>
        <dbReference type="Google" id="ProtNLM"/>
    </source>
</evidence>
<protein>
    <recommendedName>
        <fullName evidence="5">Secreted protein</fullName>
    </recommendedName>
</protein>
<reference evidence="3" key="1">
    <citation type="submission" date="2016-01" db="EMBL/GenBank/DDBJ databases">
        <authorList>
            <person name="Peeters C."/>
        </authorList>
    </citation>
    <scope>NUCLEOTIDE SEQUENCE [LARGE SCALE GENOMIC DNA]</scope>
    <source>
        <strain evidence="3">LMG 29323</strain>
    </source>
</reference>
<dbReference type="AlphaFoldDB" id="A0A158BUI0"/>
<accession>A0A158BUI0</accession>
<name>A0A158BUI0_9BURK</name>
<evidence type="ECO:0000256" key="1">
    <source>
        <dbReference type="SAM" id="MobiDB-lite"/>
    </source>
</evidence>
<evidence type="ECO:0000256" key="2">
    <source>
        <dbReference type="SAM" id="SignalP"/>
    </source>
</evidence>
<sequence length="207" mass="21060">MFSTKWPARAACFGALMFVAGAAVSQESHLTLDDIDKLARAKLVDSMRGPQGGQGGQGGSAAPGSGEGLSSPLGATGAPVTAAAPAPAAPKMEHRPSAPPKRVIPASFVGAYSDMSGSYVLYDYQGTTYTARRGSRLLNGWTVASIDGFTVNLVDGKRHWTETIAAPSDAPAAIPDSPAVRAITDLSSPLPPGGVSSTASTFVPFGK</sequence>